<dbReference type="NCBIfam" id="NF040941">
    <property type="entry name" value="GGGWT_bact"/>
    <property type="match status" value="1"/>
</dbReference>
<dbReference type="PANTHER" id="PTHR19143">
    <property type="entry name" value="FIBRINOGEN/TENASCIN/ANGIOPOEITIN"/>
    <property type="match status" value="1"/>
</dbReference>
<name>A0A4Y2P224_ARAVE</name>
<dbReference type="PROSITE" id="PS00514">
    <property type="entry name" value="FIBRINOGEN_C_1"/>
    <property type="match status" value="1"/>
</dbReference>
<dbReference type="Proteomes" id="UP000499080">
    <property type="component" value="Unassembled WGS sequence"/>
</dbReference>
<evidence type="ECO:0000313" key="4">
    <source>
        <dbReference type="EMBL" id="GBN44580.1"/>
    </source>
</evidence>
<dbReference type="GO" id="GO:0005615">
    <property type="term" value="C:extracellular space"/>
    <property type="evidence" value="ECO:0007669"/>
    <property type="project" value="TreeGrafter"/>
</dbReference>
<reference evidence="4 5" key="1">
    <citation type="journal article" date="2019" name="Sci. Rep.">
        <title>Orb-weaving spider Araneus ventricosus genome elucidates the spidroin gene catalogue.</title>
        <authorList>
            <person name="Kono N."/>
            <person name="Nakamura H."/>
            <person name="Ohtoshi R."/>
            <person name="Moran D.A.P."/>
            <person name="Shinohara A."/>
            <person name="Yoshida Y."/>
            <person name="Fujiwara M."/>
            <person name="Mori M."/>
            <person name="Tomita M."/>
            <person name="Arakawa K."/>
        </authorList>
    </citation>
    <scope>NUCLEOTIDE SEQUENCE [LARGE SCALE GENOMIC DNA]</scope>
</reference>
<gene>
    <name evidence="4" type="primary">TL5A_44</name>
    <name evidence="4" type="ORF">AVEN_260725_1</name>
</gene>
<evidence type="ECO:0000259" key="3">
    <source>
        <dbReference type="PROSITE" id="PS51406"/>
    </source>
</evidence>
<dbReference type="PANTHER" id="PTHR19143:SF458">
    <property type="entry name" value="FIBRINOGEN C-TERMINAL DOMAIN-CONTAINING PROTEIN-RELATED"/>
    <property type="match status" value="1"/>
</dbReference>
<evidence type="ECO:0000313" key="5">
    <source>
        <dbReference type="Proteomes" id="UP000499080"/>
    </source>
</evidence>
<dbReference type="InterPro" id="IPR014716">
    <property type="entry name" value="Fibrinogen_a/b/g_C_1"/>
</dbReference>
<feature type="domain" description="Fibrinogen C-terminal" evidence="3">
    <location>
        <begin position="110"/>
        <end position="321"/>
    </location>
</feature>
<dbReference type="Gene3D" id="3.90.215.10">
    <property type="entry name" value="Gamma Fibrinogen, chain A, domain 1"/>
    <property type="match status" value="1"/>
</dbReference>
<organism evidence="4 5">
    <name type="scientific">Araneus ventricosus</name>
    <name type="common">Orbweaver spider</name>
    <name type="synonym">Epeira ventricosa</name>
    <dbReference type="NCBI Taxonomy" id="182803"/>
    <lineage>
        <taxon>Eukaryota</taxon>
        <taxon>Metazoa</taxon>
        <taxon>Ecdysozoa</taxon>
        <taxon>Arthropoda</taxon>
        <taxon>Chelicerata</taxon>
        <taxon>Arachnida</taxon>
        <taxon>Araneae</taxon>
        <taxon>Araneomorphae</taxon>
        <taxon>Entelegynae</taxon>
        <taxon>Araneoidea</taxon>
        <taxon>Araneidae</taxon>
        <taxon>Araneus</taxon>
    </lineage>
</organism>
<dbReference type="SMART" id="SM00186">
    <property type="entry name" value="FBG"/>
    <property type="match status" value="1"/>
</dbReference>
<evidence type="ECO:0000256" key="2">
    <source>
        <dbReference type="SAM" id="SignalP"/>
    </source>
</evidence>
<dbReference type="InterPro" id="IPR002181">
    <property type="entry name" value="Fibrinogen_a/b/g_C_dom"/>
</dbReference>
<keyword evidence="1" id="KW-1015">Disulfide bond</keyword>
<dbReference type="PROSITE" id="PS51406">
    <property type="entry name" value="FIBRINOGEN_C_2"/>
    <property type="match status" value="1"/>
</dbReference>
<comment type="caution">
    <text evidence="4">The sequence shown here is derived from an EMBL/GenBank/DDBJ whole genome shotgun (WGS) entry which is preliminary data.</text>
</comment>
<protein>
    <submittedName>
        <fullName evidence="4">Techylectin-5A</fullName>
    </submittedName>
</protein>
<keyword evidence="5" id="KW-1185">Reference proteome</keyword>
<feature type="chain" id="PRO_5021471358" evidence="2">
    <location>
        <begin position="20"/>
        <end position="322"/>
    </location>
</feature>
<dbReference type="Pfam" id="PF00147">
    <property type="entry name" value="Fibrinogen_C"/>
    <property type="match status" value="1"/>
</dbReference>
<feature type="signal peptide" evidence="2">
    <location>
        <begin position="1"/>
        <end position="19"/>
    </location>
</feature>
<dbReference type="InterPro" id="IPR020837">
    <property type="entry name" value="Fibrinogen_CS"/>
</dbReference>
<dbReference type="EMBL" id="BGPR01010159">
    <property type="protein sequence ID" value="GBN44580.1"/>
    <property type="molecule type" value="Genomic_DNA"/>
</dbReference>
<dbReference type="CDD" id="cd00087">
    <property type="entry name" value="FReD"/>
    <property type="match status" value="1"/>
</dbReference>
<dbReference type="InterPro" id="IPR050373">
    <property type="entry name" value="Fibrinogen_C-term_domain"/>
</dbReference>
<accession>A0A4Y2P224</accession>
<dbReference type="SUPFAM" id="SSF56496">
    <property type="entry name" value="Fibrinogen C-terminal domain-like"/>
    <property type="match status" value="1"/>
</dbReference>
<dbReference type="InterPro" id="IPR036056">
    <property type="entry name" value="Fibrinogen-like_C"/>
</dbReference>
<sequence length="322" mass="36762">MKFHCQNLIFAVLVLSVASLESEGEVESACYKKEKSLMLWDMAFYCVSKAREIHFKVPKPPSSGLSANGKKERSRPYLEQAKQLILELEENYLPDEPALEYTAATSPDPASCELKPFDCSCVLTDGQTESGVYTIYPAGRPLEVYCDMDTDGGGWTVIQRRGNFSIQEDFFRGWDDYEDGFGNVTQEFWLGNANIYLITNQSQNEIRFDLTDAGGERRFALYKTFWLDDERKNYTLHIGGYSGNAGDSMAYHNGHMFSTKDTQKSRCAKDRKAGWWFDFCTESNLNGLYRPGVDGREGMTWYSWHHHTSLAGSEMKIRKKKN</sequence>
<dbReference type="OrthoDB" id="6145874at2759"/>
<proteinExistence type="predicted"/>
<evidence type="ECO:0000256" key="1">
    <source>
        <dbReference type="ARBA" id="ARBA00023157"/>
    </source>
</evidence>
<dbReference type="AlphaFoldDB" id="A0A4Y2P224"/>
<keyword evidence="2" id="KW-0732">Signal</keyword>